<dbReference type="PANTHER" id="PTHR35369:SF2">
    <property type="entry name" value="BLR3025 PROTEIN"/>
    <property type="match status" value="1"/>
</dbReference>
<dbReference type="InterPro" id="IPR001126">
    <property type="entry name" value="UmuC"/>
</dbReference>
<dbReference type="Pfam" id="PF00817">
    <property type="entry name" value="IMS"/>
    <property type="match status" value="1"/>
</dbReference>
<dbReference type="CDD" id="cd03468">
    <property type="entry name" value="PolY_like"/>
    <property type="match status" value="1"/>
</dbReference>
<evidence type="ECO:0000313" key="3">
    <source>
        <dbReference type="EMBL" id="QDZ16629.1"/>
    </source>
</evidence>
<evidence type="ECO:0000259" key="2">
    <source>
        <dbReference type="PROSITE" id="PS50173"/>
    </source>
</evidence>
<proteinExistence type="predicted"/>
<dbReference type="Gene3D" id="3.40.1170.60">
    <property type="match status" value="1"/>
</dbReference>
<protein>
    <submittedName>
        <fullName evidence="3">DNA polymerase Y family protein</fullName>
    </submittedName>
</protein>
<dbReference type="PANTHER" id="PTHR35369">
    <property type="entry name" value="BLR3025 PROTEIN-RELATED"/>
    <property type="match status" value="1"/>
</dbReference>
<organism evidence="3 4">
    <name type="scientific">Humibacter ginsenosidimutans</name>
    <dbReference type="NCBI Taxonomy" id="2599293"/>
    <lineage>
        <taxon>Bacteria</taxon>
        <taxon>Bacillati</taxon>
        <taxon>Actinomycetota</taxon>
        <taxon>Actinomycetes</taxon>
        <taxon>Micrococcales</taxon>
        <taxon>Microbacteriaceae</taxon>
        <taxon>Humibacter</taxon>
    </lineage>
</organism>
<dbReference type="KEGG" id="huw:FPZ11_02020"/>
<dbReference type="GO" id="GO:0006281">
    <property type="term" value="P:DNA repair"/>
    <property type="evidence" value="ECO:0007669"/>
    <property type="project" value="InterPro"/>
</dbReference>
<dbReference type="SUPFAM" id="SSF56672">
    <property type="entry name" value="DNA/RNA polymerases"/>
    <property type="match status" value="1"/>
</dbReference>
<keyword evidence="1" id="KW-0227">DNA damage</keyword>
<dbReference type="InterPro" id="IPR050356">
    <property type="entry name" value="SulA_CellDiv_inhibitor"/>
</dbReference>
<name>A0A5B8M8S7_9MICO</name>
<feature type="domain" description="UmuC" evidence="2">
    <location>
        <begin position="44"/>
        <end position="198"/>
    </location>
</feature>
<dbReference type="PROSITE" id="PS50173">
    <property type="entry name" value="UMUC"/>
    <property type="match status" value="1"/>
</dbReference>
<gene>
    <name evidence="3" type="ORF">FPZ11_02020</name>
</gene>
<dbReference type="InterPro" id="IPR043502">
    <property type="entry name" value="DNA/RNA_pol_sf"/>
</dbReference>
<dbReference type="AlphaFoldDB" id="A0A5B8M8S7"/>
<sequence>MRPVDRGAPGGDGRTRQNRTLVLWCPDWPVRAAVAAGLAEGGHPVALIDKGMVFASSAEARREGVRRGLRVREAQARCAALTVLRYDRGLDQREFEPLLAAIEQAIPGVQPMRPGLCALRARGPARFYGGEDAAARELLRVAAEHGSPDACAGIADGPFAAEQAARAASRPRRSGGRVLIVEPGRSADFLAPLPVDALGFDAQLTTLLHRLGLDTIGTLAALDPLELEDRFGQAGVRAHALATGTERTVVVPRDPQAVLERSIAFEPGLERADEVTFAFRQTADDFVASLVRAKLVATAITIVARSESGAESERTWLHPRWFTASDVVDRVRWQLEGAGAGSGLDSAVVEVTVKPEAVDAAGHHEDGLFGGGPDERVHHALSRVQSMLGHEAVGTPAVGGGRMLADRAVLVPWGDRASDAVAHDRAKPWPGSLPPPLPATVYAPPARCAVVAASGAAVDVDDAGELTADPVGFSPAPGRPPVAVSGWAGPWPVEERWWDTDAARSVHRLQLVDSDGGAWLVLLEHGEWMLEARYD</sequence>
<dbReference type="EMBL" id="CP042305">
    <property type="protein sequence ID" value="QDZ16629.1"/>
    <property type="molecule type" value="Genomic_DNA"/>
</dbReference>
<dbReference type="OrthoDB" id="5244088at2"/>
<dbReference type="Proteomes" id="UP000320216">
    <property type="component" value="Chromosome"/>
</dbReference>
<accession>A0A5B8M8S7</accession>
<keyword evidence="4" id="KW-1185">Reference proteome</keyword>
<evidence type="ECO:0000313" key="4">
    <source>
        <dbReference type="Proteomes" id="UP000320216"/>
    </source>
</evidence>
<dbReference type="Gene3D" id="1.10.150.20">
    <property type="entry name" value="5' to 3' exonuclease, C-terminal subdomain"/>
    <property type="match status" value="1"/>
</dbReference>
<reference evidence="3 4" key="1">
    <citation type="submission" date="2019-07" db="EMBL/GenBank/DDBJ databases">
        <title>Full genome sequence of Humibacter sp. WJ7-1.</title>
        <authorList>
            <person name="Im W.-T."/>
        </authorList>
    </citation>
    <scope>NUCLEOTIDE SEQUENCE [LARGE SCALE GENOMIC DNA]</scope>
    <source>
        <strain evidence="3 4">WJ7-1</strain>
    </source>
</reference>
<evidence type="ECO:0000256" key="1">
    <source>
        <dbReference type="ARBA" id="ARBA00022763"/>
    </source>
</evidence>